<keyword evidence="3" id="KW-1185">Reference proteome</keyword>
<gene>
    <name evidence="2" type="ORF">N5923_09190</name>
</gene>
<evidence type="ECO:0000256" key="1">
    <source>
        <dbReference type="SAM" id="Coils"/>
    </source>
</evidence>
<accession>A0A9J6PJW9</accession>
<dbReference type="AlphaFoldDB" id="A0A9J6PJW9"/>
<dbReference type="RefSeq" id="WP_267143071.1">
    <property type="nucleotide sequence ID" value="NZ_JAODIL010000075.1"/>
</dbReference>
<evidence type="ECO:0000313" key="3">
    <source>
        <dbReference type="Proteomes" id="UP001064262"/>
    </source>
</evidence>
<dbReference type="EMBL" id="JAODIM010000039">
    <property type="protein sequence ID" value="MCU5777666.1"/>
    <property type="molecule type" value="Genomic_DNA"/>
</dbReference>
<evidence type="ECO:0000313" key="2">
    <source>
        <dbReference type="EMBL" id="MCU5777666.1"/>
    </source>
</evidence>
<keyword evidence="1" id="KW-0175">Coiled coil</keyword>
<protein>
    <submittedName>
        <fullName evidence="2">Uncharacterized protein</fullName>
    </submittedName>
</protein>
<dbReference type="Proteomes" id="UP001064262">
    <property type="component" value="Unassembled WGS sequence"/>
</dbReference>
<feature type="coiled-coil region" evidence="1">
    <location>
        <begin position="300"/>
        <end position="327"/>
    </location>
</feature>
<feature type="coiled-coil region" evidence="1">
    <location>
        <begin position="227"/>
        <end position="254"/>
    </location>
</feature>
<comment type="caution">
    <text evidence="2">The sequence shown here is derived from an EMBL/GenBank/DDBJ whole genome shotgun (WGS) entry which is preliminary data.</text>
</comment>
<name>A0A9J6PJW9_9GAMM</name>
<proteinExistence type="predicted"/>
<reference evidence="2" key="1">
    <citation type="submission" date="2022-09" db="EMBL/GenBank/DDBJ databases">
        <title>Winslowiella arboricola sp. nov., isolated from bleeding cankers on broadleaf hosts.</title>
        <authorList>
            <person name="Brady C."/>
            <person name="Kaur S."/>
            <person name="Crampton B."/>
            <person name="Maddock D."/>
            <person name="Arnold D."/>
            <person name="Denman S."/>
        </authorList>
    </citation>
    <scope>NUCLEOTIDE SEQUENCE</scope>
    <source>
        <strain evidence="2">BAC 15a-03b</strain>
    </source>
</reference>
<organism evidence="2 3">
    <name type="scientific">Winslowiella arboricola</name>
    <dbReference type="NCBI Taxonomy" id="2978220"/>
    <lineage>
        <taxon>Bacteria</taxon>
        <taxon>Pseudomonadati</taxon>
        <taxon>Pseudomonadota</taxon>
        <taxon>Gammaproteobacteria</taxon>
        <taxon>Enterobacterales</taxon>
        <taxon>Erwiniaceae</taxon>
        <taxon>Winslowiella</taxon>
    </lineage>
</organism>
<sequence>MATAIHFSLQGVSTQNISNIKVPNIKTEPSLNSADEIIKFVPEENALNPANVPALPPPKKDHLVTPEVIYYQLLEQSDNEQSADNTSRTTERPDYNFSNVSGWAGKIIAIVGMLVEQFQLLSRIESELRVENSNRQFTQTVNSAGEMVKGAKAGLSGAIASMATGVVVAGYGTIKTWRDTVKYTKEVTSLGNKNAALQTDISANQQIMRKKQDTLQELQPKNYQKKVNQLDKDLNDLHAEKNALTEQRVKIDKQLELQRALDNDPAPWLKRQKEITDKLRAAETEIIQKSDERTALPASAAEREARIKALKQEINQLTLDNNKLNVELGKNNHLLDLARRELDKLLAVAQLLMQLSRPMSMTAEANWQLKNTTEQANAKQSDVKADQYRNIAAAIEENKRKIEGQRDMMIRSLADLMAANIATQKTIISNMVRG</sequence>